<dbReference type="SUPFAM" id="SSF54160">
    <property type="entry name" value="Chromo domain-like"/>
    <property type="match status" value="1"/>
</dbReference>
<dbReference type="Pfam" id="PF00385">
    <property type="entry name" value="Chromo"/>
    <property type="match status" value="1"/>
</dbReference>
<protein>
    <submittedName>
        <fullName evidence="5">Transposon Tf2-8 polyprotein</fullName>
    </submittedName>
</protein>
<organism evidence="5 6">
    <name type="scientific">Vitis vinifera</name>
    <name type="common">Grape</name>
    <dbReference type="NCBI Taxonomy" id="29760"/>
    <lineage>
        <taxon>Eukaryota</taxon>
        <taxon>Viridiplantae</taxon>
        <taxon>Streptophyta</taxon>
        <taxon>Embryophyta</taxon>
        <taxon>Tracheophyta</taxon>
        <taxon>Spermatophyta</taxon>
        <taxon>Magnoliopsida</taxon>
        <taxon>eudicotyledons</taxon>
        <taxon>Gunneridae</taxon>
        <taxon>Pentapetalae</taxon>
        <taxon>rosids</taxon>
        <taxon>Vitales</taxon>
        <taxon>Vitaceae</taxon>
        <taxon>Viteae</taxon>
        <taxon>Vitis</taxon>
    </lineage>
</organism>
<sequence>MGQRHHGLHHRATKSEDSGSIIVVVDRFSKYATFIAAPTDCTAEETARLFLKHVVKYWGLPKFIISDRDPRFTGKFWTELFKLMGSELHFSTSFHPQTDGQTERVNLTGALLRHFATNKSPFELATGQQPLTPHTLTIGYTGRSPAAFKFAKGWHEQADIARSYLDKAAKKMKKWADKKRRHTEYKVGDMVLVKLLPQQFKSLRPVHKGLVRRYEGPFPILGKVGKVSYKVELRPRLKIHPVFHVSYLKPYHEDKDDPSRGLSKRAPTAVVTSYDKEVEHIIADRIIRRRGVPPATEYLVKWKGLPESEASWEPANALWQFRSRLSGSGQKTRRGRLRLGGGECHKMLQMTLPMAYIGDRATVDRVMREVHAGVCKPHMGGHMLASWGVDVIRKVSLKSSSGHEYILVAIDYFTKWVKVASYASLIVEKVAKFIKSHIIYRYGISHKLISDRRVGSLRVALEHQIAETDWLRARYNQLNLLDEKRLRAVDHMHAYQRKMARAFKKRVKPRKFKKGDLVLKVLKGLISDPRGKFRLSWNGPYLIRELT</sequence>
<dbReference type="EMBL" id="QGNW01000322">
    <property type="protein sequence ID" value="RVW76809.1"/>
    <property type="molecule type" value="Genomic_DNA"/>
</dbReference>
<dbReference type="SMART" id="SM00298">
    <property type="entry name" value="CHROMO"/>
    <property type="match status" value="1"/>
</dbReference>
<feature type="domain" description="Integrase catalytic" evidence="4">
    <location>
        <begin position="1"/>
        <end position="108"/>
    </location>
</feature>
<dbReference type="Proteomes" id="UP000288805">
    <property type="component" value="Unassembled WGS sequence"/>
</dbReference>
<dbReference type="InterPro" id="IPR023779">
    <property type="entry name" value="Chromodomain_CS"/>
</dbReference>
<dbReference type="Gene3D" id="2.40.50.40">
    <property type="match status" value="1"/>
</dbReference>
<dbReference type="InterPro" id="IPR001584">
    <property type="entry name" value="Integrase_cat-core"/>
</dbReference>
<evidence type="ECO:0000256" key="2">
    <source>
        <dbReference type="ARBA" id="ARBA00023242"/>
    </source>
</evidence>
<dbReference type="Gene3D" id="3.30.420.10">
    <property type="entry name" value="Ribonuclease H-like superfamily/Ribonuclease H"/>
    <property type="match status" value="2"/>
</dbReference>
<dbReference type="PANTHER" id="PTHR37984:SF5">
    <property type="entry name" value="PROTEIN NYNRIN-LIKE"/>
    <property type="match status" value="1"/>
</dbReference>
<dbReference type="GO" id="GO:0003676">
    <property type="term" value="F:nucleic acid binding"/>
    <property type="evidence" value="ECO:0007669"/>
    <property type="project" value="InterPro"/>
</dbReference>
<feature type="domain" description="Chromo" evidence="3">
    <location>
        <begin position="276"/>
        <end position="318"/>
    </location>
</feature>
<reference evidence="5 6" key="1">
    <citation type="journal article" date="2018" name="PLoS Genet.">
        <title>Population sequencing reveals clonal diversity and ancestral inbreeding in the grapevine cultivar Chardonnay.</title>
        <authorList>
            <person name="Roach M.J."/>
            <person name="Johnson D.L."/>
            <person name="Bohlmann J."/>
            <person name="van Vuuren H.J."/>
            <person name="Jones S.J."/>
            <person name="Pretorius I.S."/>
            <person name="Schmidt S.A."/>
            <person name="Borneman A.R."/>
        </authorList>
    </citation>
    <scope>NUCLEOTIDE SEQUENCE [LARGE SCALE GENOMIC DNA]</scope>
    <source>
        <strain evidence="6">cv. Chardonnay</strain>
        <tissue evidence="5">Leaf</tissue>
    </source>
</reference>
<dbReference type="SUPFAM" id="SSF53098">
    <property type="entry name" value="Ribonuclease H-like"/>
    <property type="match status" value="2"/>
</dbReference>
<name>A0A438GX84_VITVI</name>
<dbReference type="InterPro" id="IPR000953">
    <property type="entry name" value="Chromo/chromo_shadow_dom"/>
</dbReference>
<dbReference type="InterPro" id="IPR023780">
    <property type="entry name" value="Chromo_domain"/>
</dbReference>
<comment type="subcellular location">
    <subcellularLocation>
        <location evidence="1">Nucleus</location>
    </subcellularLocation>
</comment>
<dbReference type="PROSITE" id="PS50013">
    <property type="entry name" value="CHROMO_2"/>
    <property type="match status" value="1"/>
</dbReference>
<proteinExistence type="predicted"/>
<comment type="caution">
    <text evidence="5">The sequence shown here is derived from an EMBL/GenBank/DDBJ whole genome shotgun (WGS) entry which is preliminary data.</text>
</comment>
<dbReference type="CDD" id="cd00024">
    <property type="entry name" value="CD_CSD"/>
    <property type="match status" value="1"/>
</dbReference>
<dbReference type="AlphaFoldDB" id="A0A438GX84"/>
<gene>
    <name evidence="5" type="primary">Tf2-8_9</name>
    <name evidence="5" type="ORF">CK203_043092</name>
</gene>
<dbReference type="PANTHER" id="PTHR37984">
    <property type="entry name" value="PROTEIN CBG26694"/>
    <property type="match status" value="1"/>
</dbReference>
<dbReference type="InterPro" id="IPR016197">
    <property type="entry name" value="Chromo-like_dom_sf"/>
</dbReference>
<dbReference type="GO" id="GO:0005634">
    <property type="term" value="C:nucleus"/>
    <property type="evidence" value="ECO:0007669"/>
    <property type="project" value="UniProtKB-SubCell"/>
</dbReference>
<evidence type="ECO:0000313" key="5">
    <source>
        <dbReference type="EMBL" id="RVW76809.1"/>
    </source>
</evidence>
<accession>A0A438GX84</accession>
<evidence type="ECO:0000313" key="6">
    <source>
        <dbReference type="Proteomes" id="UP000288805"/>
    </source>
</evidence>
<dbReference type="InterPro" id="IPR012337">
    <property type="entry name" value="RNaseH-like_sf"/>
</dbReference>
<dbReference type="PROSITE" id="PS00598">
    <property type="entry name" value="CHROMO_1"/>
    <property type="match status" value="1"/>
</dbReference>
<evidence type="ECO:0000259" key="4">
    <source>
        <dbReference type="PROSITE" id="PS50994"/>
    </source>
</evidence>
<keyword evidence="2" id="KW-0539">Nucleus</keyword>
<dbReference type="InterPro" id="IPR056924">
    <property type="entry name" value="SH3_Tf2-1"/>
</dbReference>
<dbReference type="GO" id="GO:0015074">
    <property type="term" value="P:DNA integration"/>
    <property type="evidence" value="ECO:0007669"/>
    <property type="project" value="InterPro"/>
</dbReference>
<dbReference type="PROSITE" id="PS50994">
    <property type="entry name" value="INTEGRASE"/>
    <property type="match status" value="1"/>
</dbReference>
<dbReference type="InterPro" id="IPR050951">
    <property type="entry name" value="Retrovirus_Pol_polyprotein"/>
</dbReference>
<evidence type="ECO:0000256" key="1">
    <source>
        <dbReference type="ARBA" id="ARBA00004123"/>
    </source>
</evidence>
<dbReference type="InterPro" id="IPR036397">
    <property type="entry name" value="RNaseH_sf"/>
</dbReference>
<evidence type="ECO:0000259" key="3">
    <source>
        <dbReference type="PROSITE" id="PS50013"/>
    </source>
</evidence>
<dbReference type="Pfam" id="PF24626">
    <property type="entry name" value="SH3_Tf2-1"/>
    <property type="match status" value="1"/>
</dbReference>